<dbReference type="OrthoDB" id="7066734at2"/>
<proteinExistence type="predicted"/>
<evidence type="ECO:0000313" key="2">
    <source>
        <dbReference type="EMBL" id="SFP39556.1"/>
    </source>
</evidence>
<reference evidence="2 3" key="1">
    <citation type="submission" date="2016-10" db="EMBL/GenBank/DDBJ databases">
        <authorList>
            <person name="Varghese N."/>
            <person name="Submissions S."/>
        </authorList>
    </citation>
    <scope>NUCLEOTIDE SEQUENCE [LARGE SCALE GENOMIC DNA]</scope>
    <source>
        <strain evidence="2 3">DSM 1361</strain>
    </source>
</reference>
<feature type="region of interest" description="Disordered" evidence="1">
    <location>
        <begin position="183"/>
        <end position="219"/>
    </location>
</feature>
<accession>A0A662ZIW0</accession>
<gene>
    <name evidence="2" type="ORF">SAMN02910344_01278</name>
</gene>
<name>A0A662ZIW0_9GAMM</name>
<dbReference type="Proteomes" id="UP000243745">
    <property type="component" value="Unassembled WGS sequence"/>
</dbReference>
<keyword evidence="3" id="KW-1185">Reference proteome</keyword>
<dbReference type="RefSeq" id="WP_143066472.1">
    <property type="nucleotide sequence ID" value="NZ_FOXF01000020.1"/>
</dbReference>
<dbReference type="EMBL" id="FOXF01000020">
    <property type="protein sequence ID" value="SFP39556.1"/>
    <property type="molecule type" value="Genomic_DNA"/>
</dbReference>
<sequence length="219" mass="25682">MKFKSWLIVLCVALCCVNVTGCKKNKEKISEYDVTIEGIDSDGSRIRDEIEERMQKEMASEVNEYEYKVLLQNAKSFQEILTLNLESRPEVLLARDHMDQAINCGIQIYGDGLNFDHYTILLTKLRQWYFNTEERRERRQDFIVRSREYHYTNTTAVDEYTCDFDVPDELMKSIEARMEIRRQKNIEEQQNKENGENAQKPDEIQAIAEEGANLSSVSN</sequence>
<evidence type="ECO:0000256" key="1">
    <source>
        <dbReference type="SAM" id="MobiDB-lite"/>
    </source>
</evidence>
<protein>
    <submittedName>
        <fullName evidence="2">Uncharacterized protein</fullName>
    </submittedName>
</protein>
<dbReference type="AlphaFoldDB" id="A0A662ZIW0"/>
<organism evidence="2 3">
    <name type="scientific">Ruminobacter amylophilus</name>
    <dbReference type="NCBI Taxonomy" id="867"/>
    <lineage>
        <taxon>Bacteria</taxon>
        <taxon>Pseudomonadati</taxon>
        <taxon>Pseudomonadota</taxon>
        <taxon>Gammaproteobacteria</taxon>
        <taxon>Aeromonadales</taxon>
        <taxon>Succinivibrionaceae</taxon>
        <taxon>Ruminobacter</taxon>
    </lineage>
</organism>
<feature type="compositionally biased region" description="Basic and acidic residues" evidence="1">
    <location>
        <begin position="183"/>
        <end position="203"/>
    </location>
</feature>
<evidence type="ECO:0000313" key="3">
    <source>
        <dbReference type="Proteomes" id="UP000243745"/>
    </source>
</evidence>